<dbReference type="HOGENOM" id="CLU_2806697_0_0_0"/>
<evidence type="ECO:0000313" key="2">
    <source>
        <dbReference type="EMBL" id="ADV61600.1"/>
    </source>
</evidence>
<name>E8R413_ISOPI</name>
<proteinExistence type="predicted"/>
<dbReference type="KEGG" id="ipa:Isop_1011"/>
<organism evidence="2 3">
    <name type="scientific">Isosphaera pallida (strain ATCC 43644 / DSM 9630 / IS1B)</name>
    <dbReference type="NCBI Taxonomy" id="575540"/>
    <lineage>
        <taxon>Bacteria</taxon>
        <taxon>Pseudomonadati</taxon>
        <taxon>Planctomycetota</taxon>
        <taxon>Planctomycetia</taxon>
        <taxon>Isosphaerales</taxon>
        <taxon>Isosphaeraceae</taxon>
        <taxon>Isosphaera</taxon>
    </lineage>
</organism>
<feature type="compositionally biased region" description="Basic and acidic residues" evidence="1">
    <location>
        <begin position="26"/>
        <end position="35"/>
    </location>
</feature>
<dbReference type="InParanoid" id="E8R413"/>
<feature type="compositionally biased region" description="Basic and acidic residues" evidence="1">
    <location>
        <begin position="1"/>
        <end position="14"/>
    </location>
</feature>
<sequence length="67" mass="7553">MMVKDHLQPRHEGRGTGGASHSQPRRIVEESREENAMLGCSTSRCQHRRDIKSVGARLDQPRPALPH</sequence>
<evidence type="ECO:0000256" key="1">
    <source>
        <dbReference type="SAM" id="MobiDB-lite"/>
    </source>
</evidence>
<dbReference type="Proteomes" id="UP000008631">
    <property type="component" value="Chromosome"/>
</dbReference>
<dbReference type="EMBL" id="CP002353">
    <property type="protein sequence ID" value="ADV61600.1"/>
    <property type="molecule type" value="Genomic_DNA"/>
</dbReference>
<reference evidence="2 3" key="2">
    <citation type="journal article" date="2011" name="Stand. Genomic Sci.">
        <title>Complete genome sequence of Isosphaera pallida type strain (IS1B).</title>
        <authorList>
            <consortium name="US DOE Joint Genome Institute (JGI-PGF)"/>
            <person name="Goker M."/>
            <person name="Cleland D."/>
            <person name="Saunders E."/>
            <person name="Lapidus A."/>
            <person name="Nolan M."/>
            <person name="Lucas S."/>
            <person name="Hammon N."/>
            <person name="Deshpande S."/>
            <person name="Cheng J.F."/>
            <person name="Tapia R."/>
            <person name="Han C."/>
            <person name="Goodwin L."/>
            <person name="Pitluck S."/>
            <person name="Liolios K."/>
            <person name="Pagani I."/>
            <person name="Ivanova N."/>
            <person name="Mavromatis K."/>
            <person name="Pati A."/>
            <person name="Chen A."/>
            <person name="Palaniappan K."/>
            <person name="Land M."/>
            <person name="Hauser L."/>
            <person name="Chang Y.J."/>
            <person name="Jeffries C.D."/>
            <person name="Detter J.C."/>
            <person name="Beck B."/>
            <person name="Woyke T."/>
            <person name="Bristow J."/>
            <person name="Eisen J.A."/>
            <person name="Markowitz V."/>
            <person name="Hugenholtz P."/>
            <person name="Kyrpides N.C."/>
            <person name="Klenk H.P."/>
        </authorList>
    </citation>
    <scope>NUCLEOTIDE SEQUENCE [LARGE SCALE GENOMIC DNA]</scope>
    <source>
        <strain evidence="3">ATCC 43644 / DSM 9630 / IS1B</strain>
    </source>
</reference>
<feature type="region of interest" description="Disordered" evidence="1">
    <location>
        <begin position="1"/>
        <end position="67"/>
    </location>
</feature>
<dbReference type="AlphaFoldDB" id="E8R413"/>
<protein>
    <submittedName>
        <fullName evidence="2">Uncharacterized protein</fullName>
    </submittedName>
</protein>
<reference key="1">
    <citation type="submission" date="2010-11" db="EMBL/GenBank/DDBJ databases">
        <title>The complete sequence of chromosome of Isophaera pallida ATCC 43644.</title>
        <authorList>
            <consortium name="US DOE Joint Genome Institute (JGI-PGF)"/>
            <person name="Lucas S."/>
            <person name="Copeland A."/>
            <person name="Lapidus A."/>
            <person name="Bruce D."/>
            <person name="Goodwin L."/>
            <person name="Pitluck S."/>
            <person name="Kyrpides N."/>
            <person name="Mavromatis K."/>
            <person name="Pagani I."/>
            <person name="Ivanova N."/>
            <person name="Saunders E."/>
            <person name="Brettin T."/>
            <person name="Detter J.C."/>
            <person name="Han C."/>
            <person name="Tapia R."/>
            <person name="Land M."/>
            <person name="Hauser L."/>
            <person name="Markowitz V."/>
            <person name="Cheng J.-F."/>
            <person name="Hugenholtz P."/>
            <person name="Woyke T."/>
            <person name="Wu D."/>
            <person name="Eisen J.A."/>
        </authorList>
    </citation>
    <scope>NUCLEOTIDE SEQUENCE</scope>
    <source>
        <strain>ATCC 43644</strain>
    </source>
</reference>
<evidence type="ECO:0000313" key="3">
    <source>
        <dbReference type="Proteomes" id="UP000008631"/>
    </source>
</evidence>
<keyword evidence="3" id="KW-1185">Reference proteome</keyword>
<accession>E8R413</accession>
<gene>
    <name evidence="2" type="ordered locus">Isop_1011</name>
</gene>